<feature type="domain" description="EamA" evidence="8">
    <location>
        <begin position="1058"/>
        <end position="1189"/>
    </location>
</feature>
<keyword evidence="3 7" id="KW-0812">Transmembrane</keyword>
<feature type="domain" description="EamA" evidence="8">
    <location>
        <begin position="7"/>
        <end position="146"/>
    </location>
</feature>
<evidence type="ECO:0000256" key="1">
    <source>
        <dbReference type="ARBA" id="ARBA00004141"/>
    </source>
</evidence>
<dbReference type="InterPro" id="IPR037185">
    <property type="entry name" value="EmrE-like"/>
</dbReference>
<dbReference type="InterPro" id="IPR000620">
    <property type="entry name" value="EamA_dom"/>
</dbReference>
<feature type="region of interest" description="Disordered" evidence="6">
    <location>
        <begin position="337"/>
        <end position="360"/>
    </location>
</feature>
<feature type="transmembrane region" description="Helical" evidence="7">
    <location>
        <begin position="992"/>
        <end position="1011"/>
    </location>
</feature>
<evidence type="ECO:0000256" key="6">
    <source>
        <dbReference type="SAM" id="MobiDB-lite"/>
    </source>
</evidence>
<feature type="transmembrane region" description="Helical" evidence="7">
    <location>
        <begin position="785"/>
        <end position="805"/>
    </location>
</feature>
<feature type="transmembrane region" description="Helical" evidence="7">
    <location>
        <begin position="304"/>
        <end position="322"/>
    </location>
</feature>
<feature type="transmembrane region" description="Helical" evidence="7">
    <location>
        <begin position="7"/>
        <end position="28"/>
    </location>
</feature>
<feature type="transmembrane region" description="Helical" evidence="7">
    <location>
        <begin position="212"/>
        <end position="235"/>
    </location>
</feature>
<dbReference type="GO" id="GO:0016020">
    <property type="term" value="C:membrane"/>
    <property type="evidence" value="ECO:0007669"/>
    <property type="project" value="UniProtKB-SubCell"/>
</dbReference>
<evidence type="ECO:0000313" key="10">
    <source>
        <dbReference type="Proteomes" id="UP000006591"/>
    </source>
</evidence>
<organism evidence="9">
    <name type="scientific">Oryza nivara</name>
    <name type="common">Indian wild rice</name>
    <name type="synonym">Oryza sativa f. spontanea</name>
    <dbReference type="NCBI Taxonomy" id="4536"/>
    <lineage>
        <taxon>Eukaryota</taxon>
        <taxon>Viridiplantae</taxon>
        <taxon>Streptophyta</taxon>
        <taxon>Embryophyta</taxon>
        <taxon>Tracheophyta</taxon>
        <taxon>Spermatophyta</taxon>
        <taxon>Magnoliopsida</taxon>
        <taxon>Liliopsida</taxon>
        <taxon>Poales</taxon>
        <taxon>Poaceae</taxon>
        <taxon>BOP clade</taxon>
        <taxon>Oryzoideae</taxon>
        <taxon>Oryzeae</taxon>
        <taxon>Oryzinae</taxon>
        <taxon>Oryza</taxon>
    </lineage>
</organism>
<feature type="transmembrane region" description="Helical" evidence="7">
    <location>
        <begin position="1172"/>
        <end position="1192"/>
    </location>
</feature>
<dbReference type="Gramene" id="ONIVA01G09050.1">
    <property type="protein sequence ID" value="ONIVA01G09050.1"/>
    <property type="gene ID" value="ONIVA01G09050"/>
</dbReference>
<reference evidence="9" key="2">
    <citation type="submission" date="2018-04" db="EMBL/GenBank/DDBJ databases">
        <title>OnivRS2 (Oryza nivara Reference Sequence Version 2).</title>
        <authorList>
            <person name="Zhang J."/>
            <person name="Kudrna D."/>
            <person name="Lee S."/>
            <person name="Talag J."/>
            <person name="Rajasekar S."/>
            <person name="Welchert J."/>
            <person name="Hsing Y.-I."/>
            <person name="Wing R.A."/>
        </authorList>
    </citation>
    <scope>NUCLEOTIDE SEQUENCE [LARGE SCALE GENOMIC DNA]</scope>
</reference>
<dbReference type="EnsemblPlants" id="ONIVA01G09050.1">
    <property type="protein sequence ID" value="ONIVA01G09050.1"/>
    <property type="gene ID" value="ONIVA01G09050"/>
</dbReference>
<evidence type="ECO:0000313" key="9">
    <source>
        <dbReference type="EnsemblPlants" id="ONIVA01G09050.1"/>
    </source>
</evidence>
<feature type="transmembrane region" description="Helical" evidence="7">
    <location>
        <begin position="1136"/>
        <end position="1160"/>
    </location>
</feature>
<dbReference type="Proteomes" id="UP000006591">
    <property type="component" value="Chromosome 1"/>
</dbReference>
<feature type="transmembrane region" description="Helical" evidence="7">
    <location>
        <begin position="392"/>
        <end position="413"/>
    </location>
</feature>
<feature type="transmembrane region" description="Helical" evidence="7">
    <location>
        <begin position="68"/>
        <end position="87"/>
    </location>
</feature>
<protein>
    <recommendedName>
        <fullName evidence="8">EamA domain-containing protein</fullName>
    </recommendedName>
</protein>
<feature type="transmembrane region" description="Helical" evidence="7">
    <location>
        <begin position="278"/>
        <end position="298"/>
    </location>
</feature>
<keyword evidence="10" id="KW-1185">Reference proteome</keyword>
<feature type="transmembrane region" description="Helical" evidence="7">
    <location>
        <begin position="817"/>
        <end position="837"/>
    </location>
</feature>
<feature type="transmembrane region" description="Helical" evidence="7">
    <location>
        <begin position="935"/>
        <end position="958"/>
    </location>
</feature>
<feature type="transmembrane region" description="Helical" evidence="7">
    <location>
        <begin position="900"/>
        <end position="923"/>
    </location>
</feature>
<feature type="domain" description="EamA" evidence="8">
    <location>
        <begin position="1226"/>
        <end position="1364"/>
    </location>
</feature>
<feature type="transmembrane region" description="Helical" evidence="7">
    <location>
        <begin position="93"/>
        <end position="117"/>
    </location>
</feature>
<feature type="transmembrane region" description="Helical" evidence="7">
    <location>
        <begin position="594"/>
        <end position="613"/>
    </location>
</feature>
<dbReference type="eggNOG" id="ENOG502QUJ3">
    <property type="taxonomic scope" value="Eukaryota"/>
</dbReference>
<keyword evidence="4 7" id="KW-1133">Transmembrane helix</keyword>
<dbReference type="Pfam" id="PF00892">
    <property type="entry name" value="EamA"/>
    <property type="match status" value="6"/>
</dbReference>
<dbReference type="InterPro" id="IPR030184">
    <property type="entry name" value="WAT1-related"/>
</dbReference>
<dbReference type="SUPFAM" id="SSF103481">
    <property type="entry name" value="Multidrug resistance efflux transporter EmrE"/>
    <property type="match status" value="7"/>
</dbReference>
<feature type="transmembrane region" description="Helical" evidence="7">
    <location>
        <begin position="433"/>
        <end position="453"/>
    </location>
</feature>
<feature type="transmembrane region" description="Helical" evidence="7">
    <location>
        <begin position="34"/>
        <end position="56"/>
    </location>
</feature>
<name>A0A0E0FIC2_ORYNI</name>
<comment type="subcellular location">
    <subcellularLocation>
        <location evidence="1">Membrane</location>
        <topology evidence="1">Multi-pass membrane protein</topology>
    </subcellularLocation>
</comment>
<evidence type="ECO:0000256" key="4">
    <source>
        <dbReference type="ARBA" id="ARBA00022989"/>
    </source>
</evidence>
<feature type="transmembrane region" description="Helical" evidence="7">
    <location>
        <begin position="474"/>
        <end position="495"/>
    </location>
</feature>
<evidence type="ECO:0000256" key="2">
    <source>
        <dbReference type="ARBA" id="ARBA00007635"/>
    </source>
</evidence>
<proteinExistence type="inferred from homology"/>
<feature type="transmembrane region" description="Helical" evidence="7">
    <location>
        <begin position="532"/>
        <end position="552"/>
    </location>
</feature>
<accession>A0A0E0FIC2</accession>
<feature type="transmembrane region" description="Helical" evidence="7">
    <location>
        <begin position="1228"/>
        <end position="1249"/>
    </location>
</feature>
<feature type="transmembrane region" description="Helical" evidence="7">
    <location>
        <begin position="965"/>
        <end position="986"/>
    </location>
</feature>
<feature type="transmembrane region" description="Helical" evidence="7">
    <location>
        <begin position="129"/>
        <end position="149"/>
    </location>
</feature>
<feature type="domain" description="EamA" evidence="8">
    <location>
        <begin position="529"/>
        <end position="668"/>
    </location>
</feature>
<feature type="compositionally biased region" description="Low complexity" evidence="6">
    <location>
        <begin position="343"/>
        <end position="355"/>
    </location>
</feature>
<feature type="transmembrane region" description="Helical" evidence="7">
    <location>
        <begin position="1111"/>
        <end position="1130"/>
    </location>
</feature>
<feature type="transmembrane region" description="Helical" evidence="7">
    <location>
        <begin position="1081"/>
        <end position="1099"/>
    </location>
</feature>
<feature type="domain" description="EamA" evidence="8">
    <location>
        <begin position="871"/>
        <end position="1009"/>
    </location>
</feature>
<evidence type="ECO:0000259" key="8">
    <source>
        <dbReference type="Pfam" id="PF00892"/>
    </source>
</evidence>
<feature type="transmembrane region" description="Helical" evidence="7">
    <location>
        <begin position="744"/>
        <end position="765"/>
    </location>
</feature>
<feature type="transmembrane region" description="Helical" evidence="7">
    <location>
        <begin position="714"/>
        <end position="732"/>
    </location>
</feature>
<dbReference type="GO" id="GO:0022857">
    <property type="term" value="F:transmembrane transporter activity"/>
    <property type="evidence" value="ECO:0007669"/>
    <property type="project" value="InterPro"/>
</dbReference>
<sequence length="1395" mass="147940">MDAKKPYFIAIIIQVIYTGLFVVTKAAFNHGTNTFIFIFYRQAAASLLLLPLAIILERKNAPPMSIRLFAKLFLYALLGNTISFNLYNTGLKYTSSTVASAAASSVPVLTFFFAVLLRLEVIRLRRLSGVAKVAGVGLCLGGVLVIALYSGPALSPLNHYRAFGGGAESGSSGAATRARWVTGTLLMLLSNVTWSLWIVLMSPLLNEYPCKMLATALQSLLSAAQSLVLAAAAAARDPAAWRLRLDAGLLAVAYSAVAVTGVSYYLQAWCIQKKGPVFLAMSSPLSFVFTIFCSSFFLGEVVHLGSVVGGVLMVAGLYSVLWGKSKEHDTLTVAAGQQEEDAAVPPAAESSSSSDNESKHQQGRFASADQQLINTGLFVISKAAFNHGMNTFVFIFYRQAAASLLLLPLAIVLERNTLSLNMYNLGLKYTSPTVASATTNSIPVVTFFFALLLRRAQSIIHLWVEVIRLKSLSGAAKMAGVVLCVGGVLAIALYAGPAISPVNHHRAFGGGGGGGHESASATTRTRWVKGTLLMLLSNATWSLWTVLMASLLREYPSKLLATAAQCALSAAQSLALAAAAAGRDPAAWRLRPDAGLLAVAYSAVAVTGASLYMQAWCIEKKGPVFLAMSNPLSFVFTIFCALFVLGEVVHLGSVVGGVLMVVGLYSVLWGKSKEHDTLTLATAMPTPASVQQQEKKVAAVPAPADSSSTMGAKTPYVVIVIVELIYTGMYIISKAAFNQGMNTFIFIFYRQAAASVLLLPLAIVLERSTGTLNLYNMGLKYTTSTVASAAGSSIPVMSFFLALLLRQEMIRLRSLSGSAKAAGVGLCLAGVLVIALYTGPTISPLIHHRLFAGGGHEASASGSGRTRWIVGTVLILLSNVTWLLWSMLMAPVLREYPNKLLATTWQCVISAAQSLAVAAAAAARDPAAWRLRLDTGLLAVAYSGVVVTAVAFYLMAWCIEKKGPVFLAMSTPLAFVFTVFCCIFFLGETVHAGSVVGGVLMVAGLYSVLWGKSKEQDKLTLATATPTVAAVEQKESAAAAPDADASNSGSELHHGRLVIYTGLYIISKAAFNQGMNTFIFSFYRQGAASVLLLPLAIILERRNAPPMSLRLFIKLFLCALLGNTGSLNLYNMGHKYTSSTVASATTSSIPVVTFFLALLLRQEVIRLSSSGVAKAAGVGLSLAGVLVIALYAGPAISPLNHHRAFAGGGGHEASSESGTRTRWIEGTLLMVVANAMWSLWIVLMAFLLNEHPNSKLLATTLQSVISTAQSLALAAAVERDPAAWRLRLDTGLLAVVYSGVAVTGVSCYLQAWCIEKKGPVFLAMGSPLSIVFTIFCSLFLLGEIEHLGSIVGGILMVAGLYSVLWGKNKEHKTLTLTTATATATATVAAREKLYK</sequence>
<reference evidence="9" key="1">
    <citation type="submission" date="2015-04" db="UniProtKB">
        <authorList>
            <consortium name="EnsemblPlants"/>
        </authorList>
    </citation>
    <scope>IDENTIFICATION</scope>
    <source>
        <strain evidence="9">SL10</strain>
    </source>
</reference>
<feature type="transmembrane region" description="Helical" evidence="7">
    <location>
        <begin position="180"/>
        <end position="200"/>
    </location>
</feature>
<feature type="transmembrane region" description="Helical" evidence="7">
    <location>
        <begin position="868"/>
        <end position="888"/>
    </location>
</feature>
<evidence type="ECO:0000256" key="3">
    <source>
        <dbReference type="ARBA" id="ARBA00022692"/>
    </source>
</evidence>
<feature type="domain" description="EamA" evidence="8">
    <location>
        <begin position="182"/>
        <end position="321"/>
    </location>
</feature>
<dbReference type="HOGENOM" id="CLU_005241_0_0_1"/>
<comment type="similarity">
    <text evidence="2">Belongs to the drug/metabolite transporter (DMT) superfamily. Plant drug/metabolite exporter (P-DME) (TC 2.A.7.4) family.</text>
</comment>
<feature type="transmembrane region" description="Helical" evidence="7">
    <location>
        <begin position="247"/>
        <end position="266"/>
    </location>
</feature>
<feature type="transmembrane region" description="Helical" evidence="7">
    <location>
        <begin position="1347"/>
        <end position="1366"/>
    </location>
</feature>
<feature type="transmembrane region" description="Helical" evidence="7">
    <location>
        <begin position="634"/>
        <end position="667"/>
    </location>
</feature>
<dbReference type="OMA" id="NVTWLLW"/>
<evidence type="ECO:0000256" key="7">
    <source>
        <dbReference type="SAM" id="Phobius"/>
    </source>
</evidence>
<evidence type="ECO:0000256" key="5">
    <source>
        <dbReference type="ARBA" id="ARBA00023136"/>
    </source>
</evidence>
<dbReference type="PANTHER" id="PTHR31218">
    <property type="entry name" value="WAT1-RELATED PROTEIN"/>
    <property type="match status" value="1"/>
</dbReference>
<keyword evidence="5 7" id="KW-0472">Membrane</keyword>
<feature type="transmembrane region" description="Helical" evidence="7">
    <location>
        <begin position="1320"/>
        <end position="1341"/>
    </location>
</feature>
<feature type="transmembrane region" description="Helical" evidence="7">
    <location>
        <begin position="1292"/>
        <end position="1313"/>
    </location>
</feature>